<dbReference type="RefSeq" id="WP_145275623.1">
    <property type="nucleotide sequence ID" value="NZ_CP036426.1"/>
</dbReference>
<protein>
    <recommendedName>
        <fullName evidence="4">Sigma 54 modulation protein / S30EA ribosomal protein</fullName>
    </recommendedName>
</protein>
<dbReference type="EMBL" id="CP036426">
    <property type="protein sequence ID" value="QDV37631.1"/>
    <property type="molecule type" value="Genomic_DNA"/>
</dbReference>
<feature type="region of interest" description="Disordered" evidence="1">
    <location>
        <begin position="90"/>
        <end position="110"/>
    </location>
</feature>
<accession>A0A518H9U9</accession>
<dbReference type="OrthoDB" id="121633at2"/>
<name>A0A518H9U9_9BACT</name>
<sequence>MRLEMHGLKYELDDPLKDHIERRLRSALGRLEGRIDRVTVTLTDVNGPRGGPDKRCRIAVSLAPRGGVIVTGVGSDPFALVSRAASRAGRATRRALDRRRRTSARTVCLS</sequence>
<dbReference type="Proteomes" id="UP000317835">
    <property type="component" value="Chromosome"/>
</dbReference>
<evidence type="ECO:0000313" key="2">
    <source>
        <dbReference type="EMBL" id="QDV37631.1"/>
    </source>
</evidence>
<dbReference type="InterPro" id="IPR003489">
    <property type="entry name" value="RHF/RaiA"/>
</dbReference>
<dbReference type="SUPFAM" id="SSF69754">
    <property type="entry name" value="Ribosome binding protein Y (YfiA homologue)"/>
    <property type="match status" value="1"/>
</dbReference>
<dbReference type="KEGG" id="tpla:ElP_55720"/>
<evidence type="ECO:0000256" key="1">
    <source>
        <dbReference type="SAM" id="MobiDB-lite"/>
    </source>
</evidence>
<evidence type="ECO:0008006" key="4">
    <source>
        <dbReference type="Google" id="ProtNLM"/>
    </source>
</evidence>
<organism evidence="2 3">
    <name type="scientific">Tautonia plasticadhaerens</name>
    <dbReference type="NCBI Taxonomy" id="2527974"/>
    <lineage>
        <taxon>Bacteria</taxon>
        <taxon>Pseudomonadati</taxon>
        <taxon>Planctomycetota</taxon>
        <taxon>Planctomycetia</taxon>
        <taxon>Isosphaerales</taxon>
        <taxon>Isosphaeraceae</taxon>
        <taxon>Tautonia</taxon>
    </lineage>
</organism>
<dbReference type="Pfam" id="PF02482">
    <property type="entry name" value="Ribosomal_S30AE"/>
    <property type="match status" value="1"/>
</dbReference>
<reference evidence="2 3" key="1">
    <citation type="submission" date="2019-02" db="EMBL/GenBank/DDBJ databases">
        <title>Deep-cultivation of Planctomycetes and their phenomic and genomic characterization uncovers novel biology.</title>
        <authorList>
            <person name="Wiegand S."/>
            <person name="Jogler M."/>
            <person name="Boedeker C."/>
            <person name="Pinto D."/>
            <person name="Vollmers J."/>
            <person name="Rivas-Marin E."/>
            <person name="Kohn T."/>
            <person name="Peeters S.H."/>
            <person name="Heuer A."/>
            <person name="Rast P."/>
            <person name="Oberbeckmann S."/>
            <person name="Bunk B."/>
            <person name="Jeske O."/>
            <person name="Meyerdierks A."/>
            <person name="Storesund J.E."/>
            <person name="Kallscheuer N."/>
            <person name="Luecker S."/>
            <person name="Lage O.M."/>
            <person name="Pohl T."/>
            <person name="Merkel B.J."/>
            <person name="Hornburger P."/>
            <person name="Mueller R.-W."/>
            <person name="Bruemmer F."/>
            <person name="Labrenz M."/>
            <person name="Spormann A.M."/>
            <person name="Op den Camp H."/>
            <person name="Overmann J."/>
            <person name="Amann R."/>
            <person name="Jetten M.S.M."/>
            <person name="Mascher T."/>
            <person name="Medema M.H."/>
            <person name="Devos D.P."/>
            <person name="Kaster A.-K."/>
            <person name="Ovreas L."/>
            <person name="Rohde M."/>
            <person name="Galperin M.Y."/>
            <person name="Jogler C."/>
        </authorList>
    </citation>
    <scope>NUCLEOTIDE SEQUENCE [LARGE SCALE GENOMIC DNA]</scope>
    <source>
        <strain evidence="2 3">ElP</strain>
    </source>
</reference>
<dbReference type="InterPro" id="IPR036567">
    <property type="entry name" value="RHF-like"/>
</dbReference>
<evidence type="ECO:0000313" key="3">
    <source>
        <dbReference type="Proteomes" id="UP000317835"/>
    </source>
</evidence>
<gene>
    <name evidence="2" type="ORF">ElP_55720</name>
</gene>
<keyword evidence="3" id="KW-1185">Reference proteome</keyword>
<proteinExistence type="predicted"/>
<feature type="compositionally biased region" description="Basic residues" evidence="1">
    <location>
        <begin position="90"/>
        <end position="103"/>
    </location>
</feature>
<dbReference type="AlphaFoldDB" id="A0A518H9U9"/>
<dbReference type="Gene3D" id="3.30.160.100">
    <property type="entry name" value="Ribosome hibernation promotion factor-like"/>
    <property type="match status" value="1"/>
</dbReference>